<organism evidence="1 2">
    <name type="scientific">Streptomyces chattanoogensis</name>
    <dbReference type="NCBI Taxonomy" id="66876"/>
    <lineage>
        <taxon>Bacteria</taxon>
        <taxon>Bacillati</taxon>
        <taxon>Actinomycetota</taxon>
        <taxon>Actinomycetes</taxon>
        <taxon>Kitasatosporales</taxon>
        <taxon>Streptomycetaceae</taxon>
        <taxon>Streptomyces</taxon>
    </lineage>
</organism>
<dbReference type="Proteomes" id="UP000037982">
    <property type="component" value="Unassembled WGS sequence"/>
</dbReference>
<dbReference type="PATRIC" id="fig|66876.3.peg.4376"/>
<accession>A0A0N0GYY5</accession>
<reference evidence="2" key="1">
    <citation type="submission" date="2015-07" db="EMBL/GenBank/DDBJ databases">
        <authorList>
            <person name="Ju K.-S."/>
            <person name="Doroghazi J.R."/>
            <person name="Metcalf W.W."/>
        </authorList>
    </citation>
    <scope>NUCLEOTIDE SEQUENCE [LARGE SCALE GENOMIC DNA]</scope>
    <source>
        <strain evidence="2">NRRL ISP-5002</strain>
    </source>
</reference>
<proteinExistence type="predicted"/>
<sequence>MPGPAPASGKSTGRACLTAFLAVCGGLGLLGGGGLVAHAYSNASQVSSNAGDFGPEMWRSEPVAKLLPETLAPKKDYRSDTADPKRAQWHRVGISDRTACDDGLSSAVAAEAKKLGCKATLRATYVDPTGNTVVTVALIVLPKGTDPESMHAFFSNEQDKHPTRDLVKAYGAPGTLTAKWNDARRSGSAGDTISNSDMPYALAASAGTVDGRVAGRLPGKFGSHRSDARWDRGPWEGAAAGVVEVLQQHLQDLMMKETSH</sequence>
<name>A0A0N0GYY5_9ACTN</name>
<dbReference type="EMBL" id="LGKG01000141">
    <property type="protein sequence ID" value="KPC62282.1"/>
    <property type="molecule type" value="Genomic_DNA"/>
</dbReference>
<evidence type="ECO:0000313" key="1">
    <source>
        <dbReference type="EMBL" id="KPC62282.1"/>
    </source>
</evidence>
<keyword evidence="2" id="KW-1185">Reference proteome</keyword>
<evidence type="ECO:0000313" key="2">
    <source>
        <dbReference type="Proteomes" id="UP000037982"/>
    </source>
</evidence>
<gene>
    <name evidence="1" type="ORF">ADL29_19905</name>
</gene>
<dbReference type="AlphaFoldDB" id="A0A0N0GYY5"/>
<protein>
    <submittedName>
        <fullName evidence="1">Uncharacterized protein</fullName>
    </submittedName>
</protein>
<comment type="caution">
    <text evidence="1">The sequence shown here is derived from an EMBL/GenBank/DDBJ whole genome shotgun (WGS) entry which is preliminary data.</text>
</comment>